<proteinExistence type="predicted"/>
<dbReference type="AlphaFoldDB" id="A0A229SXB9"/>
<evidence type="ECO:0000313" key="1">
    <source>
        <dbReference type="EMBL" id="OXM63149.1"/>
    </source>
</evidence>
<protein>
    <submittedName>
        <fullName evidence="1">Uncharacterized protein</fullName>
    </submittedName>
</protein>
<organism evidence="1 2">
    <name type="scientific">Amycolatopsis vastitatis</name>
    <dbReference type="NCBI Taxonomy" id="1905142"/>
    <lineage>
        <taxon>Bacteria</taxon>
        <taxon>Bacillati</taxon>
        <taxon>Actinomycetota</taxon>
        <taxon>Actinomycetes</taxon>
        <taxon>Pseudonocardiales</taxon>
        <taxon>Pseudonocardiaceae</taxon>
        <taxon>Amycolatopsis</taxon>
    </lineage>
</organism>
<keyword evidence="2" id="KW-1185">Reference proteome</keyword>
<dbReference type="OrthoDB" id="3404808at2"/>
<gene>
    <name evidence="1" type="ORF">CF165_32865</name>
</gene>
<sequence length="108" mass="11795">MATVGHAYLKIMPSLQGLGRHIRDQVRESERDAPALKLTAQLQTTLLREQLRVAAREGDQTAIRLLAELDALPAETRFQRLVRELSGHSVSIKAVADKSVGATVRGLG</sequence>
<evidence type="ECO:0000313" key="2">
    <source>
        <dbReference type="Proteomes" id="UP000215199"/>
    </source>
</evidence>
<dbReference type="RefSeq" id="WP_143268714.1">
    <property type="nucleotide sequence ID" value="NZ_NMUL01000038.1"/>
</dbReference>
<feature type="non-terminal residue" evidence="1">
    <location>
        <position position="108"/>
    </location>
</feature>
<reference evidence="2" key="1">
    <citation type="submission" date="2017-07" db="EMBL/GenBank/DDBJ databases">
        <title>Comparative genome mining reveals phylogenetic distribution patterns of secondary metabolites in Amycolatopsis.</title>
        <authorList>
            <person name="Adamek M."/>
            <person name="Alanjary M."/>
            <person name="Sales-Ortells H."/>
            <person name="Goodfellow M."/>
            <person name="Bull A.T."/>
            <person name="Kalinowski J."/>
            <person name="Ziemert N."/>
        </authorList>
    </citation>
    <scope>NUCLEOTIDE SEQUENCE [LARGE SCALE GENOMIC DNA]</scope>
    <source>
        <strain evidence="2">H5</strain>
    </source>
</reference>
<dbReference type="EMBL" id="NMUL01000038">
    <property type="protein sequence ID" value="OXM63149.1"/>
    <property type="molecule type" value="Genomic_DNA"/>
</dbReference>
<dbReference type="Proteomes" id="UP000215199">
    <property type="component" value="Unassembled WGS sequence"/>
</dbReference>
<name>A0A229SXB9_9PSEU</name>
<accession>A0A229SXB9</accession>
<comment type="caution">
    <text evidence="1">The sequence shown here is derived from an EMBL/GenBank/DDBJ whole genome shotgun (WGS) entry which is preliminary data.</text>
</comment>